<feature type="transmembrane region" description="Helical" evidence="12">
    <location>
        <begin position="450"/>
        <end position="472"/>
    </location>
</feature>
<comment type="function">
    <text evidence="10">Mannosyltransferase that operates in the biosynthetic pathway of dolichol-linked oligosaccharides, the glycan precursors employed in protein asparagine (N)-glycosylation. The assembly of dolichol-linked oligosaccharides begins on the cytosolic side of the endoplasmic reticulum membrane and finishes in its lumen. The sequential addition of sugars to dolichol pyrophosphate produces dolichol-linked oligosaccharides containing fourteen sugars, including two GlcNAcs, nine mannoses and three glucoses. Once assembled, the oligosaccharide is transferred from the lipid to nascent proteins by oligosaccharyltransferases. In the lumen of the endoplasmic reticulum, adds the eighth mannose residue in an alpha-1,6 linkage onto Man(7)GlcNAc(2)-PP-dolichol to produce Man(8)GlcNAc(2)-PP-dolichol.</text>
</comment>
<keyword evidence="7 12" id="KW-0256">Endoplasmic reticulum</keyword>
<accession>A3LSM2</accession>
<evidence type="ECO:0000256" key="13">
    <source>
        <dbReference type="SAM" id="MobiDB-lite"/>
    </source>
</evidence>
<keyword evidence="5 14" id="KW-0808">Transferase</keyword>
<name>A3LSM2_PICST</name>
<comment type="similarity">
    <text evidence="3 12">Belongs to the glycosyltransferase 22 family.</text>
</comment>
<dbReference type="EMBL" id="CP000497">
    <property type="protein sequence ID" value="ABN65594.2"/>
    <property type="molecule type" value="Genomic_DNA"/>
</dbReference>
<dbReference type="PANTHER" id="PTHR22760:SF1">
    <property type="entry name" value="DOL-P-MAN:MAN(7)GLCNAC(2)-PP-DOL ALPHA-1,6-MANNOSYLTRANSFERASE"/>
    <property type="match status" value="1"/>
</dbReference>
<evidence type="ECO:0000256" key="2">
    <source>
        <dbReference type="ARBA" id="ARBA00004922"/>
    </source>
</evidence>
<dbReference type="GO" id="GO:0006487">
    <property type="term" value="P:protein N-linked glycosylation"/>
    <property type="evidence" value="ECO:0007669"/>
    <property type="project" value="TreeGrafter"/>
</dbReference>
<dbReference type="Pfam" id="PF03901">
    <property type="entry name" value="Glyco_transf_22"/>
    <property type="match status" value="1"/>
</dbReference>
<dbReference type="HOGENOM" id="CLU_008917_4_0_1"/>
<dbReference type="InterPro" id="IPR005599">
    <property type="entry name" value="GPI_mannosylTrfase"/>
</dbReference>
<dbReference type="Proteomes" id="UP000002258">
    <property type="component" value="Chromosome 3"/>
</dbReference>
<gene>
    <name evidence="14" type="primary">ECM39</name>
    <name evidence="14" type="ORF">PICST_31100</name>
</gene>
<evidence type="ECO:0000256" key="6">
    <source>
        <dbReference type="ARBA" id="ARBA00022692"/>
    </source>
</evidence>
<comment type="subcellular location">
    <subcellularLocation>
        <location evidence="1 12">Endoplasmic reticulum membrane</location>
        <topology evidence="1 12">Multi-pass membrane protein</topology>
    </subcellularLocation>
</comment>
<feature type="transmembrane region" description="Helical" evidence="12">
    <location>
        <begin position="394"/>
        <end position="413"/>
    </location>
</feature>
<dbReference type="AlphaFoldDB" id="A3LSM2"/>
<feature type="transmembrane region" description="Helical" evidence="12">
    <location>
        <begin position="288"/>
        <end position="309"/>
    </location>
</feature>
<comment type="catalytic activity">
    <reaction evidence="11">
        <text>an alpha-D-Man-(1-&gt;2)-alpha-D-Man-(1-&gt;2)-alpha-D-Man-(1-&gt;3)-[alpha-D-Man-(1-&gt;2)-alpha-D-Man-(1-&gt;3)-alpha-D-Man-(1-&gt;6)]-beta-D-Man-(1-&gt;4)-beta-D-GlcNAc-(1-&gt;4)-alpha-D-GlcNAc-diphospho-di-trans,poly-cis-dolichol + a di-trans,poly-cis-dolichyl beta-D-mannosyl phosphate = an alpha-D-Man-(1-&gt;2)-alpha-D-Man-(1-&gt;2)-alpha-D-Man-(1-&gt;3)-[alpha-D-Man-(1-&gt;2)-alpha-D-Man-(1-&gt;3)-[alpha-D-Man-(1-&gt;6)]-alpha-D-Man-(1-&gt;6)]-beta-D-Man-(1-&gt;4)-beta-D-GlcNAc-(1-&gt;4)-alpha-D-GlcNAc-diphospho-di-trans,poly-cis-dolichol + a di-trans,poly-cis-dolichyl phosphate + H(+)</text>
        <dbReference type="Rhea" id="RHEA:29535"/>
        <dbReference type="Rhea" id="RHEA-COMP:19498"/>
        <dbReference type="Rhea" id="RHEA-COMP:19501"/>
        <dbReference type="Rhea" id="RHEA-COMP:19518"/>
        <dbReference type="Rhea" id="RHEA-COMP:19519"/>
        <dbReference type="ChEBI" id="CHEBI:15378"/>
        <dbReference type="ChEBI" id="CHEBI:57683"/>
        <dbReference type="ChEBI" id="CHEBI:58211"/>
        <dbReference type="ChEBI" id="CHEBI:132517"/>
        <dbReference type="ChEBI" id="CHEBI:132519"/>
        <dbReference type="EC" id="2.4.1.260"/>
    </reaction>
    <physiologicalReaction direction="left-to-right" evidence="11">
        <dbReference type="Rhea" id="RHEA:29536"/>
    </physiologicalReaction>
</comment>
<dbReference type="OMA" id="WWVEVRM"/>
<feature type="transmembrane region" description="Helical" evidence="12">
    <location>
        <begin position="70"/>
        <end position="91"/>
    </location>
</feature>
<dbReference type="FunCoup" id="A3LSM2">
    <property type="interactions" value="420"/>
</dbReference>
<keyword evidence="15" id="KW-1185">Reference proteome</keyword>
<keyword evidence="6 12" id="KW-0812">Transmembrane</keyword>
<feature type="transmembrane region" description="Helical" evidence="12">
    <location>
        <begin position="230"/>
        <end position="247"/>
    </location>
</feature>
<organism evidence="14 15">
    <name type="scientific">Scheffersomyces stipitis (strain ATCC 58785 / CBS 6054 / NBRC 10063 / NRRL Y-11545)</name>
    <name type="common">Yeast</name>
    <name type="synonym">Pichia stipitis</name>
    <dbReference type="NCBI Taxonomy" id="322104"/>
    <lineage>
        <taxon>Eukaryota</taxon>
        <taxon>Fungi</taxon>
        <taxon>Dikarya</taxon>
        <taxon>Ascomycota</taxon>
        <taxon>Saccharomycotina</taxon>
        <taxon>Pichiomycetes</taxon>
        <taxon>Debaryomycetaceae</taxon>
        <taxon>Scheffersomyces</taxon>
    </lineage>
</organism>
<dbReference type="RefSeq" id="XP_001383623.2">
    <property type="nucleotide sequence ID" value="XM_001383586.1"/>
</dbReference>
<feature type="compositionally biased region" description="Acidic residues" evidence="13">
    <location>
        <begin position="692"/>
        <end position="705"/>
    </location>
</feature>
<keyword evidence="4 12" id="KW-0328">Glycosyltransferase</keyword>
<sequence length="711" mass="78955">MSHDNRLCCRYISVEADRSATSGNYSPARAIRWGNFQSISVLNFHYFHIQFLFDNFFFGNLLHTARMYKFYWLLDAAVVAAIGFYLVLAPYTKVEESFNLQAVHDILNYGPLPSQTITDNYDHIKFPGVVPRTFVGSLILAAIVNSVNSFSRSILAVDLLAPEKSQSNLQLLVRAILGLANAFGFYKIRESINRVTITDKKSKTKGVIGFWFTVLLLTQFHILFYSTRTLPNFIALPFVSIGLSRLIEGDIVGYAWLAFTGIVFRLEVGLFAVIIAIVSSLGFGQSSIFVNGLSLFTGTSLGGLISLGVDSHFWGRLVVPEIESFVFNVVEGKASEWGVEPWSAYFGKYLFQLFRPPVILLLVLPGLSSDPADDGVTFVDQAQKKKVAHPARHSLRILFVSSVLYIAAMSFQPHKEWRFIIYTIPILTLQAANGLTGISRKWSLGLTSKLLLLIIIALSFLASLLSLLSGYVSHFNYPGGEALAFVNEYVQPLSSEEVFVHLDVPACMTGVSRFGQIHSDLITYDKTEDATELSEIWSQIDILVTGVSPAEIDKNFWELLHSTKAFYSMSVQPIIQLLQRQQTDKTAVRSFAVTVGKEAIRGDFSTIHTFVRSLLLTTDYIFVYKRVQPDPKSSNIEEVPSAIEDIANGTGTIAGVSSEANEELASESIEVSEVEELEVVEEILEPSLEIVDPENTIETEQDSTIEEVSGA</sequence>
<evidence type="ECO:0000256" key="8">
    <source>
        <dbReference type="ARBA" id="ARBA00022989"/>
    </source>
</evidence>
<evidence type="ECO:0000256" key="4">
    <source>
        <dbReference type="ARBA" id="ARBA00022676"/>
    </source>
</evidence>
<feature type="transmembrane region" description="Helical" evidence="12">
    <location>
        <begin position="207"/>
        <end position="224"/>
    </location>
</feature>
<dbReference type="GO" id="GO:0005789">
    <property type="term" value="C:endoplasmic reticulum membrane"/>
    <property type="evidence" value="ECO:0007669"/>
    <property type="project" value="UniProtKB-SubCell"/>
</dbReference>
<evidence type="ECO:0000256" key="9">
    <source>
        <dbReference type="ARBA" id="ARBA00023136"/>
    </source>
</evidence>
<evidence type="ECO:0000256" key="11">
    <source>
        <dbReference type="ARBA" id="ARBA00048899"/>
    </source>
</evidence>
<keyword evidence="8 12" id="KW-1133">Transmembrane helix</keyword>
<dbReference type="PANTHER" id="PTHR22760">
    <property type="entry name" value="GLYCOSYLTRANSFERASE"/>
    <property type="match status" value="1"/>
</dbReference>
<protein>
    <recommendedName>
        <fullName evidence="12">Mannosyltransferase</fullName>
        <ecNumber evidence="12">2.4.1.-</ecNumber>
    </recommendedName>
</protein>
<feature type="transmembrane region" description="Helical" evidence="12">
    <location>
        <begin position="254"/>
        <end position="282"/>
    </location>
</feature>
<dbReference type="STRING" id="322104.A3LSM2"/>
<feature type="region of interest" description="Disordered" evidence="13">
    <location>
        <begin position="692"/>
        <end position="711"/>
    </location>
</feature>
<dbReference type="GeneID" id="4837821"/>
<proteinExistence type="inferred from homology"/>
<dbReference type="eggNOG" id="KOG2516">
    <property type="taxonomic scope" value="Eukaryota"/>
</dbReference>
<keyword evidence="9 12" id="KW-0472">Membrane</keyword>
<dbReference type="UniPathway" id="UPA00378"/>
<dbReference type="EC" id="2.4.1.-" evidence="12"/>
<reference evidence="14 15" key="1">
    <citation type="journal article" date="2007" name="Nat. Biotechnol.">
        <title>Genome sequence of the lignocellulose-bioconverting and xylose-fermenting yeast Pichia stipitis.</title>
        <authorList>
            <person name="Jeffries T.W."/>
            <person name="Grigoriev I.V."/>
            <person name="Grimwood J."/>
            <person name="Laplaza J.M."/>
            <person name="Aerts A."/>
            <person name="Salamov A."/>
            <person name="Schmutz J."/>
            <person name="Lindquist E."/>
            <person name="Dehal P."/>
            <person name="Shapiro H."/>
            <person name="Jin Y.S."/>
            <person name="Passoth V."/>
            <person name="Richardson P.M."/>
        </authorList>
    </citation>
    <scope>NUCLEOTIDE SEQUENCE [LARGE SCALE GENOMIC DNA]</scope>
    <source>
        <strain evidence="15">ATCC 58785 / CBS 6054 / NBRC 10063 / NRRL Y-11545</strain>
    </source>
</reference>
<evidence type="ECO:0000256" key="1">
    <source>
        <dbReference type="ARBA" id="ARBA00004477"/>
    </source>
</evidence>
<feature type="transmembrane region" description="Helical" evidence="12">
    <location>
        <begin position="419"/>
        <end position="438"/>
    </location>
</feature>
<evidence type="ECO:0000313" key="14">
    <source>
        <dbReference type="EMBL" id="ABN65594.2"/>
    </source>
</evidence>
<evidence type="ECO:0000256" key="3">
    <source>
        <dbReference type="ARBA" id="ARBA00007063"/>
    </source>
</evidence>
<dbReference type="InParanoid" id="A3LSM2"/>
<dbReference type="OrthoDB" id="19039at2759"/>
<evidence type="ECO:0000256" key="5">
    <source>
        <dbReference type="ARBA" id="ARBA00022679"/>
    </source>
</evidence>
<evidence type="ECO:0000256" key="10">
    <source>
        <dbReference type="ARBA" id="ARBA00044721"/>
    </source>
</evidence>
<evidence type="ECO:0000256" key="7">
    <source>
        <dbReference type="ARBA" id="ARBA00022824"/>
    </source>
</evidence>
<evidence type="ECO:0000313" key="15">
    <source>
        <dbReference type="Proteomes" id="UP000002258"/>
    </source>
</evidence>
<dbReference type="GO" id="GO:0052917">
    <property type="term" value="F:dol-P-Man:Man(7)GlcNAc(2)-PP-Dol alpha-1,6-mannosyltransferase activity"/>
    <property type="evidence" value="ECO:0007669"/>
    <property type="project" value="UniProtKB-EC"/>
</dbReference>
<evidence type="ECO:0000256" key="12">
    <source>
        <dbReference type="RuleBase" id="RU363075"/>
    </source>
</evidence>
<dbReference type="KEGG" id="pic:PICST_31100"/>
<comment type="pathway">
    <text evidence="2">Protein modification; protein glycosylation.</text>
</comment>